<keyword evidence="2" id="KW-0808">Transferase</keyword>
<dbReference type="OrthoDB" id="358648at2"/>
<evidence type="ECO:0000256" key="1">
    <source>
        <dbReference type="ARBA" id="ARBA00006479"/>
    </source>
</evidence>
<gene>
    <name evidence="2" type="ordered locus">Spiaf_2818</name>
</gene>
<dbReference type="PATRIC" id="fig|889378.3.peg.2791"/>
<keyword evidence="2" id="KW-0418">Kinase</keyword>
<dbReference type="Gene3D" id="3.30.420.40">
    <property type="match status" value="2"/>
</dbReference>
<protein>
    <submittedName>
        <fullName evidence="2">Transcriptional regulator/sugar kinase</fullName>
    </submittedName>
</protein>
<dbReference type="InterPro" id="IPR049874">
    <property type="entry name" value="ROK_cs"/>
</dbReference>
<dbReference type="GO" id="GO:0016301">
    <property type="term" value="F:kinase activity"/>
    <property type="evidence" value="ECO:0007669"/>
    <property type="project" value="UniProtKB-KW"/>
</dbReference>
<sequence length="327" mass="33719">MADQCLIGFDLGGTKMLATVFNMGFEALGSSKKKTRGIASESELVSRIQETMDEALAQAPAGIELAGIGIAVPGLVDARTEKIPHLPNLNLRDLDLKEQLGSLYNVPVIVENDVNAGVFGEYRFGPARRARHVIGLFVGTGIGGGIILNGRLFRGAGGGAGEIGHIILQTDGPISPVGIAGTLEGLAGKTALAKDMVMLAATGYAPTVRAEAGTDISQIKSSVIKKAIDAGDVAVENLVTRSTGFLGAGMAACVQIFNPEVILLGGGIVEKLGKTYVAQAEAAMRARCMKVLGDQVQVMQATLGDDAVPLGIAALLSETLQEGVSPE</sequence>
<dbReference type="PROSITE" id="PS01125">
    <property type="entry name" value="ROK"/>
    <property type="match status" value="1"/>
</dbReference>
<dbReference type="RefSeq" id="WP_014456824.1">
    <property type="nucleotide sequence ID" value="NC_017098.1"/>
</dbReference>
<accession>H9UMU9</accession>
<dbReference type="InterPro" id="IPR043129">
    <property type="entry name" value="ATPase_NBD"/>
</dbReference>
<name>H9UMU9_SPIAZ</name>
<dbReference type="STRING" id="889378.Spiaf_2818"/>
<dbReference type="EMBL" id="CP003282">
    <property type="protein sequence ID" value="AFG38842.1"/>
    <property type="molecule type" value="Genomic_DNA"/>
</dbReference>
<evidence type="ECO:0000313" key="3">
    <source>
        <dbReference type="Proteomes" id="UP000007383"/>
    </source>
</evidence>
<dbReference type="eggNOG" id="COG1940">
    <property type="taxonomic scope" value="Bacteria"/>
</dbReference>
<dbReference type="Proteomes" id="UP000007383">
    <property type="component" value="Chromosome"/>
</dbReference>
<dbReference type="PANTHER" id="PTHR18964:SF149">
    <property type="entry name" value="BIFUNCTIONAL UDP-N-ACETYLGLUCOSAMINE 2-EPIMERASE_N-ACETYLMANNOSAMINE KINASE"/>
    <property type="match status" value="1"/>
</dbReference>
<proteinExistence type="inferred from homology"/>
<evidence type="ECO:0000313" key="2">
    <source>
        <dbReference type="EMBL" id="AFG38842.1"/>
    </source>
</evidence>
<dbReference type="KEGG" id="sfc:Spiaf_2818"/>
<dbReference type="PANTHER" id="PTHR18964">
    <property type="entry name" value="ROK (REPRESSOR, ORF, KINASE) FAMILY"/>
    <property type="match status" value="1"/>
</dbReference>
<comment type="similarity">
    <text evidence="1">Belongs to the ROK (NagC/XylR) family.</text>
</comment>
<dbReference type="Pfam" id="PF00480">
    <property type="entry name" value="ROK"/>
    <property type="match status" value="1"/>
</dbReference>
<organism evidence="2 3">
    <name type="scientific">Spirochaeta africana (strain ATCC 700263 / DSM 8902 / Z-7692)</name>
    <dbReference type="NCBI Taxonomy" id="889378"/>
    <lineage>
        <taxon>Bacteria</taxon>
        <taxon>Pseudomonadati</taxon>
        <taxon>Spirochaetota</taxon>
        <taxon>Spirochaetia</taxon>
        <taxon>Spirochaetales</taxon>
        <taxon>Spirochaetaceae</taxon>
        <taxon>Spirochaeta</taxon>
    </lineage>
</organism>
<dbReference type="HOGENOM" id="CLU_036604_0_4_12"/>
<dbReference type="SUPFAM" id="SSF53067">
    <property type="entry name" value="Actin-like ATPase domain"/>
    <property type="match status" value="1"/>
</dbReference>
<dbReference type="AlphaFoldDB" id="H9UMU9"/>
<dbReference type="InterPro" id="IPR000600">
    <property type="entry name" value="ROK"/>
</dbReference>
<reference evidence="3" key="1">
    <citation type="journal article" date="2013" name="Stand. Genomic Sci.">
        <title>Complete genome sequence of the halophilic bacterium Spirochaeta africana type strain (Z-7692(T)) from the alkaline Lake Magadi in the East African Rift.</title>
        <authorList>
            <person name="Liolos K."/>
            <person name="Abt B."/>
            <person name="Scheuner C."/>
            <person name="Teshima H."/>
            <person name="Held B."/>
            <person name="Lapidus A."/>
            <person name="Nolan M."/>
            <person name="Lucas S."/>
            <person name="Deshpande S."/>
            <person name="Cheng J.F."/>
            <person name="Tapia R."/>
            <person name="Goodwin L.A."/>
            <person name="Pitluck S."/>
            <person name="Pagani I."/>
            <person name="Ivanova N."/>
            <person name="Mavromatis K."/>
            <person name="Mikhailova N."/>
            <person name="Huntemann M."/>
            <person name="Pati A."/>
            <person name="Chen A."/>
            <person name="Palaniappan K."/>
            <person name="Land M."/>
            <person name="Rohde M."/>
            <person name="Tindall B.J."/>
            <person name="Detter J.C."/>
            <person name="Goker M."/>
            <person name="Bristow J."/>
            <person name="Eisen J.A."/>
            <person name="Markowitz V."/>
            <person name="Hugenholtz P."/>
            <person name="Woyke T."/>
            <person name="Klenk H.P."/>
            <person name="Kyrpides N.C."/>
        </authorList>
    </citation>
    <scope>NUCLEOTIDE SEQUENCE</scope>
    <source>
        <strain evidence="3">ATCC 700263 / DSM 8902 / Z-7692</strain>
    </source>
</reference>
<keyword evidence="3" id="KW-1185">Reference proteome</keyword>